<comment type="caution">
    <text evidence="1">The sequence shown here is derived from an EMBL/GenBank/DDBJ whole genome shotgun (WGS) entry which is preliminary data.</text>
</comment>
<reference evidence="1 2" key="1">
    <citation type="journal article" date="2013" name="Genome Announc.">
        <title>Draft Genome Sequence of the Psychrophilic and Alkaliphilic Rhodonellum psychrophilum Strain GCM71T.</title>
        <authorList>
            <person name="Hauptmann A.L."/>
            <person name="Glaring M.A."/>
            <person name="Hallin P.F."/>
            <person name="Prieme A."/>
            <person name="Stougaard P."/>
        </authorList>
    </citation>
    <scope>NUCLEOTIDE SEQUENCE [LARGE SCALE GENOMIC DNA]</scope>
    <source>
        <strain evidence="1 2">GCM71</strain>
    </source>
</reference>
<dbReference type="Proteomes" id="UP000016843">
    <property type="component" value="Unassembled WGS sequence"/>
</dbReference>
<gene>
    <name evidence="1" type="ORF">P872_21175</name>
</gene>
<dbReference type="EMBL" id="AWXR01000078">
    <property type="protein sequence ID" value="ERM80771.1"/>
    <property type="molecule type" value="Genomic_DNA"/>
</dbReference>
<organism evidence="1 2">
    <name type="scientific">Rhodonellum psychrophilum GCM71 = DSM 17998</name>
    <dbReference type="NCBI Taxonomy" id="1123057"/>
    <lineage>
        <taxon>Bacteria</taxon>
        <taxon>Pseudomonadati</taxon>
        <taxon>Bacteroidota</taxon>
        <taxon>Cytophagia</taxon>
        <taxon>Cytophagales</taxon>
        <taxon>Cytophagaceae</taxon>
        <taxon>Rhodonellum</taxon>
    </lineage>
</organism>
<dbReference type="AlphaFoldDB" id="U5BVZ6"/>
<name>U5BVZ6_9BACT</name>
<sequence>MNSTQLIKFNAGSRHSITSSVFQPIHRVISGLYDWDKVKNIINDMIKRVLIKGKLHLPIFG</sequence>
<evidence type="ECO:0000313" key="1">
    <source>
        <dbReference type="EMBL" id="ERM80771.1"/>
    </source>
</evidence>
<accession>U5BVZ6</accession>
<proteinExistence type="predicted"/>
<evidence type="ECO:0000313" key="2">
    <source>
        <dbReference type="Proteomes" id="UP000016843"/>
    </source>
</evidence>
<keyword evidence="2" id="KW-1185">Reference proteome</keyword>
<protein>
    <submittedName>
        <fullName evidence="1">Uncharacterized protein</fullName>
    </submittedName>
</protein>